<feature type="region of interest" description="Disordered" evidence="1">
    <location>
        <begin position="97"/>
        <end position="150"/>
    </location>
</feature>
<protein>
    <submittedName>
        <fullName evidence="2">Uncharacterized protein</fullName>
    </submittedName>
</protein>
<evidence type="ECO:0000313" key="2">
    <source>
        <dbReference type="EMBL" id="CAA9404680.1"/>
    </source>
</evidence>
<dbReference type="EMBL" id="CADCUT010000087">
    <property type="protein sequence ID" value="CAA9404680.1"/>
    <property type="molecule type" value="Genomic_DNA"/>
</dbReference>
<name>A0A6J4P562_9ACTN</name>
<dbReference type="AlphaFoldDB" id="A0A6J4P562"/>
<organism evidence="2">
    <name type="scientific">uncultured Rubrobacteraceae bacterium</name>
    <dbReference type="NCBI Taxonomy" id="349277"/>
    <lineage>
        <taxon>Bacteria</taxon>
        <taxon>Bacillati</taxon>
        <taxon>Actinomycetota</taxon>
        <taxon>Rubrobacteria</taxon>
        <taxon>Rubrobacterales</taxon>
        <taxon>Rubrobacteraceae</taxon>
        <taxon>environmental samples</taxon>
    </lineage>
</organism>
<feature type="compositionally biased region" description="Basic and acidic residues" evidence="1">
    <location>
        <begin position="104"/>
        <end position="124"/>
    </location>
</feature>
<proteinExistence type="predicted"/>
<sequence length="169" mass="19314">MLGREVLRERYAARRSAGRGRIGRHDQHGLEQGLEEVLEWARVWRRRSELGPERGWREAGGRHVVTRRGFTRVVPRRAVVVGVPVLHGRVVEGGLLRRGVHPAEPSHGRDGLGDHHEQRQDARGGRTQPSGTEERADVEGPSYQPRTMISHWSNFAEPRLRNCLKKRVR</sequence>
<evidence type="ECO:0000256" key="1">
    <source>
        <dbReference type="SAM" id="MobiDB-lite"/>
    </source>
</evidence>
<gene>
    <name evidence="2" type="ORF">AVDCRST_MAG03-1456</name>
</gene>
<accession>A0A6J4P562</accession>
<reference evidence="2" key="1">
    <citation type="submission" date="2020-02" db="EMBL/GenBank/DDBJ databases">
        <authorList>
            <person name="Meier V. D."/>
        </authorList>
    </citation>
    <scope>NUCLEOTIDE SEQUENCE</scope>
    <source>
        <strain evidence="2">AVDCRST_MAG03</strain>
    </source>
</reference>